<evidence type="ECO:0000313" key="2">
    <source>
        <dbReference type="EMBL" id="RJY33729.1"/>
    </source>
</evidence>
<dbReference type="RefSeq" id="WP_011212986.1">
    <property type="nucleotide sequence ID" value="NZ_CP021286.1"/>
</dbReference>
<organism evidence="2 3">
    <name type="scientific">Legionella pneumophila subsp. pneumophila</name>
    <dbReference type="NCBI Taxonomy" id="91891"/>
    <lineage>
        <taxon>Bacteria</taxon>
        <taxon>Pseudomonadati</taxon>
        <taxon>Pseudomonadota</taxon>
        <taxon>Gammaproteobacteria</taxon>
        <taxon>Legionellales</taxon>
        <taxon>Legionellaceae</taxon>
        <taxon>Legionella</taxon>
    </lineage>
</organism>
<keyword evidence="1" id="KW-0472">Membrane</keyword>
<gene>
    <name evidence="2" type="ORF">D1H98_02690</name>
</gene>
<accession>A0A3A6W866</accession>
<dbReference type="Proteomes" id="UP000277145">
    <property type="component" value="Unassembled WGS sequence"/>
</dbReference>
<protein>
    <recommendedName>
        <fullName evidence="4">Transposase</fullName>
    </recommendedName>
</protein>
<keyword evidence="1" id="KW-0812">Transmembrane</keyword>
<feature type="transmembrane region" description="Helical" evidence="1">
    <location>
        <begin position="43"/>
        <end position="61"/>
    </location>
</feature>
<dbReference type="AlphaFoldDB" id="A0A3A6W866"/>
<evidence type="ECO:0000313" key="3">
    <source>
        <dbReference type="Proteomes" id="UP000277145"/>
    </source>
</evidence>
<evidence type="ECO:0008006" key="4">
    <source>
        <dbReference type="Google" id="ProtNLM"/>
    </source>
</evidence>
<evidence type="ECO:0000256" key="1">
    <source>
        <dbReference type="SAM" id="Phobius"/>
    </source>
</evidence>
<dbReference type="EMBL" id="QWDR01000001">
    <property type="protein sequence ID" value="RJY33729.1"/>
    <property type="molecule type" value="Genomic_DNA"/>
</dbReference>
<keyword evidence="1" id="KW-1133">Transmembrane helix</keyword>
<comment type="caution">
    <text evidence="2">The sequence shown here is derived from an EMBL/GenBank/DDBJ whole genome shotgun (WGS) entry which is preliminary data.</text>
</comment>
<sequence length="119" mass="14106">MPTQVIRYFVLRWYIEVTFEEIWLILVLKRNANGRTRLLPEQHHLLMGLFSFVILFAFNMYQTKALVSMEMASCYDKKGELTCSDILVIVRRSIWANIYFSKSDNQLDSTKYSEKTSIH</sequence>
<reference evidence="2 3" key="1">
    <citation type="submission" date="2018-08" db="EMBL/GenBank/DDBJ databases">
        <title>Genome Sequences of Legionella pneumophila subsp. pneumophila Isolates, Recovered from a Drinking Water System in a Large Builging.</title>
        <authorList>
            <person name="Gomez-Alvarez V."/>
            <person name="Boczek L."/>
            <person name="King D."/>
            <person name="Pemberton A."/>
            <person name="Pfaller S."/>
            <person name="Rodgers M."/>
            <person name="Santodomingo J."/>
            <person name="Revetta R."/>
        </authorList>
    </citation>
    <scope>NUCLEOTIDE SEQUENCE [LARGE SCALE GENOMIC DNA]</scope>
    <source>
        <strain evidence="2 3">L01C.1</strain>
    </source>
</reference>
<name>A0A3A6W866_LEGPN</name>
<proteinExistence type="predicted"/>